<proteinExistence type="predicted"/>
<evidence type="ECO:0000313" key="2">
    <source>
        <dbReference type="EMBL" id="KAF2175469.1"/>
    </source>
</evidence>
<organism evidence="2 3">
    <name type="scientific">Zopfia rhizophila CBS 207.26</name>
    <dbReference type="NCBI Taxonomy" id="1314779"/>
    <lineage>
        <taxon>Eukaryota</taxon>
        <taxon>Fungi</taxon>
        <taxon>Dikarya</taxon>
        <taxon>Ascomycota</taxon>
        <taxon>Pezizomycotina</taxon>
        <taxon>Dothideomycetes</taxon>
        <taxon>Dothideomycetes incertae sedis</taxon>
        <taxon>Zopfiaceae</taxon>
        <taxon>Zopfia</taxon>
    </lineage>
</organism>
<keyword evidence="3" id="KW-1185">Reference proteome</keyword>
<dbReference type="Proteomes" id="UP000800200">
    <property type="component" value="Unassembled WGS sequence"/>
</dbReference>
<name>A0A6A6DB96_9PEZI</name>
<dbReference type="OrthoDB" id="10528631at2759"/>
<dbReference type="AlphaFoldDB" id="A0A6A6DB96"/>
<feature type="region of interest" description="Disordered" evidence="1">
    <location>
        <begin position="42"/>
        <end position="67"/>
    </location>
</feature>
<evidence type="ECO:0000313" key="3">
    <source>
        <dbReference type="Proteomes" id="UP000800200"/>
    </source>
</evidence>
<feature type="compositionally biased region" description="Polar residues" evidence="1">
    <location>
        <begin position="43"/>
        <end position="64"/>
    </location>
</feature>
<evidence type="ECO:0000256" key="1">
    <source>
        <dbReference type="SAM" id="MobiDB-lite"/>
    </source>
</evidence>
<gene>
    <name evidence="2" type="ORF">K469DRAFT_702159</name>
</gene>
<protein>
    <submittedName>
        <fullName evidence="2">Uncharacterized protein</fullName>
    </submittedName>
</protein>
<accession>A0A6A6DB96</accession>
<dbReference type="EMBL" id="ML994731">
    <property type="protein sequence ID" value="KAF2175469.1"/>
    <property type="molecule type" value="Genomic_DNA"/>
</dbReference>
<sequence>MFHRDRVNRLPEQTQRRVYGCATSARRRGGVKIFRWEGEPQQRVENTTTTSQRTHSAISGSGLPSQRCPAAWVSGHRDFGHPYRWIVSPPIVRSMTKGPGFGPQGEAIPSFTPR</sequence>
<reference evidence="2" key="1">
    <citation type="journal article" date="2020" name="Stud. Mycol.">
        <title>101 Dothideomycetes genomes: a test case for predicting lifestyles and emergence of pathogens.</title>
        <authorList>
            <person name="Haridas S."/>
            <person name="Albert R."/>
            <person name="Binder M."/>
            <person name="Bloem J."/>
            <person name="Labutti K."/>
            <person name="Salamov A."/>
            <person name="Andreopoulos B."/>
            <person name="Baker S."/>
            <person name="Barry K."/>
            <person name="Bills G."/>
            <person name="Bluhm B."/>
            <person name="Cannon C."/>
            <person name="Castanera R."/>
            <person name="Culley D."/>
            <person name="Daum C."/>
            <person name="Ezra D."/>
            <person name="Gonzalez J."/>
            <person name="Henrissat B."/>
            <person name="Kuo A."/>
            <person name="Liang C."/>
            <person name="Lipzen A."/>
            <person name="Lutzoni F."/>
            <person name="Magnuson J."/>
            <person name="Mondo S."/>
            <person name="Nolan M."/>
            <person name="Ohm R."/>
            <person name="Pangilinan J."/>
            <person name="Park H.-J."/>
            <person name="Ramirez L."/>
            <person name="Alfaro M."/>
            <person name="Sun H."/>
            <person name="Tritt A."/>
            <person name="Yoshinaga Y."/>
            <person name="Zwiers L.-H."/>
            <person name="Turgeon B."/>
            <person name="Goodwin S."/>
            <person name="Spatafora J."/>
            <person name="Crous P."/>
            <person name="Grigoriev I."/>
        </authorList>
    </citation>
    <scope>NUCLEOTIDE SEQUENCE</scope>
    <source>
        <strain evidence="2">CBS 207.26</strain>
    </source>
</reference>